<dbReference type="SUPFAM" id="SSF56300">
    <property type="entry name" value="Metallo-dependent phosphatases"/>
    <property type="match status" value="1"/>
</dbReference>
<dbReference type="RefSeq" id="WP_349241273.1">
    <property type="nucleotide sequence ID" value="NZ_JAVTTO010000002.1"/>
</dbReference>
<evidence type="ECO:0000256" key="6">
    <source>
        <dbReference type="SAM" id="Phobius"/>
    </source>
</evidence>
<evidence type="ECO:0000256" key="2">
    <source>
        <dbReference type="ARBA" id="ARBA00022519"/>
    </source>
</evidence>
<keyword evidence="9" id="KW-1185">Reference proteome</keyword>
<dbReference type="PANTHER" id="PTHR34990">
    <property type="entry name" value="UDP-2,3-DIACYLGLUCOSAMINE HYDROLASE-RELATED"/>
    <property type="match status" value="1"/>
</dbReference>
<keyword evidence="3" id="KW-0479">Metal-binding</keyword>
<reference evidence="8 9" key="1">
    <citation type="submission" date="2023-09" db="EMBL/GenBank/DDBJ databases">
        <title>Novel taxa isolated from Blanes Bay.</title>
        <authorList>
            <person name="Rey-Velasco X."/>
            <person name="Lucena T."/>
        </authorList>
    </citation>
    <scope>NUCLEOTIDE SEQUENCE [LARGE SCALE GENOMIC DNA]</scope>
    <source>
        <strain evidence="8 9">S356</strain>
    </source>
</reference>
<evidence type="ECO:0000256" key="4">
    <source>
        <dbReference type="ARBA" id="ARBA00023136"/>
    </source>
</evidence>
<evidence type="ECO:0000256" key="1">
    <source>
        <dbReference type="ARBA" id="ARBA00022475"/>
    </source>
</evidence>
<dbReference type="EC" id="3.6.1.54" evidence="8"/>
<name>A0ABU3LFH0_9FLAO</name>
<dbReference type="EMBL" id="JAVTTO010000002">
    <property type="protein sequence ID" value="MDT7832021.1"/>
    <property type="molecule type" value="Genomic_DNA"/>
</dbReference>
<keyword evidence="1" id="KW-1003">Cell membrane</keyword>
<protein>
    <submittedName>
        <fullName evidence="8">UDP-2,3-diacylglucosamine diphosphatase</fullName>
        <ecNumber evidence="8">3.6.1.54</ecNumber>
    </submittedName>
</protein>
<evidence type="ECO:0000313" key="9">
    <source>
        <dbReference type="Proteomes" id="UP001257277"/>
    </source>
</evidence>
<dbReference type="Pfam" id="PF00149">
    <property type="entry name" value="Metallophos"/>
    <property type="match status" value="1"/>
</dbReference>
<dbReference type="InterPro" id="IPR004843">
    <property type="entry name" value="Calcineurin-like_PHP"/>
</dbReference>
<keyword evidence="5" id="KW-0464">Manganese</keyword>
<feature type="transmembrane region" description="Helical" evidence="6">
    <location>
        <begin position="144"/>
        <end position="166"/>
    </location>
</feature>
<accession>A0ABU3LFH0</accession>
<evidence type="ECO:0000313" key="8">
    <source>
        <dbReference type="EMBL" id="MDT7832021.1"/>
    </source>
</evidence>
<gene>
    <name evidence="8" type="ORF">RQM59_06495</name>
</gene>
<comment type="caution">
    <text evidence="8">The sequence shown here is derived from an EMBL/GenBank/DDBJ whole genome shotgun (WGS) entry which is preliminary data.</text>
</comment>
<evidence type="ECO:0000256" key="5">
    <source>
        <dbReference type="ARBA" id="ARBA00023211"/>
    </source>
</evidence>
<feature type="domain" description="Calcineurin-like phosphoesterase" evidence="7">
    <location>
        <begin position="11"/>
        <end position="208"/>
    </location>
</feature>
<keyword evidence="8" id="KW-0378">Hydrolase</keyword>
<dbReference type="Proteomes" id="UP001257277">
    <property type="component" value="Unassembled WGS sequence"/>
</dbReference>
<organism evidence="8 9">
    <name type="scientific">Asprobacillus argus</name>
    <dbReference type="NCBI Taxonomy" id="3076534"/>
    <lineage>
        <taxon>Bacteria</taxon>
        <taxon>Pseudomonadati</taxon>
        <taxon>Bacteroidota</taxon>
        <taxon>Flavobacteriia</taxon>
        <taxon>Flavobacteriales</taxon>
        <taxon>Flavobacteriaceae</taxon>
        <taxon>Asprobacillus</taxon>
    </lineage>
</organism>
<keyword evidence="4 6" id="KW-0472">Membrane</keyword>
<keyword evidence="6" id="KW-1133">Transmembrane helix</keyword>
<dbReference type="CDD" id="cd07398">
    <property type="entry name" value="MPP_YbbF-LpxH"/>
    <property type="match status" value="1"/>
</dbReference>
<dbReference type="InterPro" id="IPR043461">
    <property type="entry name" value="LpxH-like"/>
</dbReference>
<proteinExistence type="predicted"/>
<evidence type="ECO:0000259" key="7">
    <source>
        <dbReference type="Pfam" id="PF00149"/>
    </source>
</evidence>
<dbReference type="PANTHER" id="PTHR34990:SF2">
    <property type="entry name" value="BLL8164 PROTEIN"/>
    <property type="match status" value="1"/>
</dbReference>
<keyword evidence="6" id="KW-0812">Transmembrane</keyword>
<dbReference type="Gene3D" id="3.60.21.10">
    <property type="match status" value="1"/>
</dbReference>
<dbReference type="InterPro" id="IPR029052">
    <property type="entry name" value="Metallo-depent_PP-like"/>
</dbReference>
<evidence type="ECO:0000256" key="3">
    <source>
        <dbReference type="ARBA" id="ARBA00022723"/>
    </source>
</evidence>
<keyword evidence="2" id="KW-0997">Cell inner membrane</keyword>
<dbReference type="GO" id="GO:0016787">
    <property type="term" value="F:hydrolase activity"/>
    <property type="evidence" value="ECO:0007669"/>
    <property type="project" value="UniProtKB-KW"/>
</dbReference>
<sequence length="292" mass="33852">MKKFKKRKLDVVVVSDIHLGTFGCRAQELLNYLKTINPKILILNGDIIDIWQFNKRYFPKSHMKVIKYITSLLTKGTKVYYITGNHDEMLRKFKGFRLGSFEIVNKLVLDLDGKKAWIFHGDVFDVSMKHAKWLAKLGGVGYDILIMINTFINFISNALGFGRLSLSKRIKNSVKSAVKFINNFEDTAASIAMDNKYDYVICGHIHQPQKRIVKNKLGQQVLYLNSGDWIENLTALEYQNQTWSLYEYSKDEVTQNLHLNYTVKDPELVKAEHKSKDLFKDLLAEFDITKLK</sequence>